<reference evidence="10" key="1">
    <citation type="journal article" date="2023" name="PhytoFront">
        <title>Draft Genome Resources of Seven Strains of Tilletia horrida, Causal Agent of Kernel Smut of Rice.</title>
        <authorList>
            <person name="Khanal S."/>
            <person name="Antony Babu S."/>
            <person name="Zhou X.G."/>
        </authorList>
    </citation>
    <scope>NUCLEOTIDE SEQUENCE</scope>
    <source>
        <strain evidence="10">TX6</strain>
    </source>
</reference>
<gene>
    <name evidence="10" type="primary">PNS1</name>
    <name evidence="10" type="ORF">OC846_005132</name>
</gene>
<feature type="region of interest" description="Disordered" evidence="9">
    <location>
        <begin position="1"/>
        <end position="60"/>
    </location>
</feature>
<evidence type="ECO:0000313" key="10">
    <source>
        <dbReference type="EMBL" id="KAK0546773.1"/>
    </source>
</evidence>
<dbReference type="Pfam" id="PF04515">
    <property type="entry name" value="Choline_transpo"/>
    <property type="match status" value="1"/>
</dbReference>
<comment type="subcellular location">
    <subcellularLocation>
        <location evidence="8">Cell membrane</location>
        <topology evidence="8">Multi-pass membrane protein</topology>
    </subcellularLocation>
    <subcellularLocation>
        <location evidence="2">Membrane</location>
        <topology evidence="2">Multi-pass membrane protein</topology>
    </subcellularLocation>
</comment>
<keyword evidence="11" id="KW-1185">Reference proteome</keyword>
<dbReference type="PANTHER" id="PTHR12385:SF4">
    <property type="entry name" value="PROTEIN PNS1"/>
    <property type="match status" value="1"/>
</dbReference>
<evidence type="ECO:0000313" key="11">
    <source>
        <dbReference type="Proteomes" id="UP001176517"/>
    </source>
</evidence>
<feature type="compositionally biased region" description="Low complexity" evidence="9">
    <location>
        <begin position="42"/>
        <end position="54"/>
    </location>
</feature>
<feature type="transmembrane region" description="Helical" evidence="8">
    <location>
        <begin position="467"/>
        <end position="485"/>
    </location>
</feature>
<evidence type="ECO:0000256" key="4">
    <source>
        <dbReference type="ARBA" id="ARBA00015388"/>
    </source>
</evidence>
<dbReference type="GO" id="GO:0022857">
    <property type="term" value="F:transmembrane transporter activity"/>
    <property type="evidence" value="ECO:0007669"/>
    <property type="project" value="UniProtKB-UniRule"/>
</dbReference>
<protein>
    <recommendedName>
        <fullName evidence="4 8">Protein PNS1</fullName>
    </recommendedName>
</protein>
<feature type="transmembrane region" description="Helical" evidence="8">
    <location>
        <begin position="299"/>
        <end position="317"/>
    </location>
</feature>
<evidence type="ECO:0000256" key="5">
    <source>
        <dbReference type="ARBA" id="ARBA00022692"/>
    </source>
</evidence>
<feature type="transmembrane region" description="Helical" evidence="8">
    <location>
        <begin position="139"/>
        <end position="159"/>
    </location>
</feature>
<feature type="transmembrane region" description="Helical" evidence="8">
    <location>
        <begin position="193"/>
        <end position="212"/>
    </location>
</feature>
<feature type="transmembrane region" description="Helical" evidence="8">
    <location>
        <begin position="233"/>
        <end position="256"/>
    </location>
</feature>
<evidence type="ECO:0000256" key="8">
    <source>
        <dbReference type="RuleBase" id="RU368066"/>
    </source>
</evidence>
<name>A0AAN6GP53_9BASI</name>
<evidence type="ECO:0000256" key="2">
    <source>
        <dbReference type="ARBA" id="ARBA00004141"/>
    </source>
</evidence>
<feature type="transmembrane region" description="Helical" evidence="8">
    <location>
        <begin position="396"/>
        <end position="419"/>
    </location>
</feature>
<feature type="compositionally biased region" description="Polar residues" evidence="9">
    <location>
        <begin position="24"/>
        <end position="35"/>
    </location>
</feature>
<evidence type="ECO:0000256" key="3">
    <source>
        <dbReference type="ARBA" id="ARBA00007168"/>
    </source>
</evidence>
<accession>A0AAN6GP53</accession>
<evidence type="ECO:0000256" key="9">
    <source>
        <dbReference type="SAM" id="MobiDB-lite"/>
    </source>
</evidence>
<feature type="transmembrane region" description="Helical" evidence="8">
    <location>
        <begin position="369"/>
        <end position="390"/>
    </location>
</feature>
<proteinExistence type="inferred from homology"/>
<comment type="similarity">
    <text evidence="3 8">Belongs to the CTL (choline transporter-like) family.</text>
</comment>
<dbReference type="InterPro" id="IPR007603">
    <property type="entry name" value="Choline_transptr-like"/>
</dbReference>
<feature type="transmembrane region" description="Helical" evidence="8">
    <location>
        <begin position="88"/>
        <end position="108"/>
    </location>
</feature>
<comment type="function">
    <text evidence="1 8">Probably involved in transport through the plasma membrane.</text>
</comment>
<feature type="compositionally biased region" description="Low complexity" evidence="9">
    <location>
        <begin position="1"/>
        <end position="13"/>
    </location>
</feature>
<evidence type="ECO:0000256" key="7">
    <source>
        <dbReference type="ARBA" id="ARBA00023136"/>
    </source>
</evidence>
<comment type="caution">
    <text evidence="10">The sequence shown here is derived from an EMBL/GenBank/DDBJ whole genome shotgun (WGS) entry which is preliminary data.</text>
</comment>
<keyword evidence="7 8" id="KW-0472">Membrane</keyword>
<keyword evidence="5 8" id="KW-0812">Transmembrane</keyword>
<sequence>MAYYGQQQHPPQQGYGGYPPPPQMQSSAPYAGTSTYPPPPMQQQYDYEKQQQQPGGYGAGGDKPGVLAPAGFEGERFAPKRPKFRDPFFAIFFLCVLGGFIALSVITLRQYSISDIFGSVTTGRANPQGVGTTMNLHTAFILMLSAGVGLVFSILYLILVRVATRAIIEITWALNVILNIGYCVYLWTQGFTSGAIIFTIFAVFSIIFYFVARKRIPLARILLKTILRAANQYKSTYVVSLIGTIVQAFFAVWWTWTLVATYQRFDPNGNTQANSSRSSGAVTGLVVFLFFAFYYISEVLKNITLVVTAGIFGVWYYGSDARHVALSSFKRATTNSLGSICFGSLIVSLLEMLRAFFRLLSSTEASEGDMIGSILACVAGCCIGIIEGLIQWLNKYAFINIALYGSSYIEAAKATFTLLQQKGIDVIINDSLVNTVWLLGSIGIGCISALFAFIYLKTSDSSGGESASIIIGASFVFGLQIALSLGSGTIGSGVSTLFVALAEDPEVIAQRDPELFEAIRQAYPNVVLPVQH</sequence>
<evidence type="ECO:0000256" key="1">
    <source>
        <dbReference type="ARBA" id="ARBA00002957"/>
    </source>
</evidence>
<keyword evidence="6 8" id="KW-1133">Transmembrane helix</keyword>
<dbReference type="EMBL" id="JAPDMZ010000181">
    <property type="protein sequence ID" value="KAK0546773.1"/>
    <property type="molecule type" value="Genomic_DNA"/>
</dbReference>
<dbReference type="GO" id="GO:0005886">
    <property type="term" value="C:plasma membrane"/>
    <property type="evidence" value="ECO:0007669"/>
    <property type="project" value="UniProtKB-SubCell"/>
</dbReference>
<feature type="transmembrane region" description="Helical" evidence="8">
    <location>
        <begin position="337"/>
        <end position="357"/>
    </location>
</feature>
<dbReference type="AlphaFoldDB" id="A0AAN6GP53"/>
<dbReference type="PANTHER" id="PTHR12385">
    <property type="entry name" value="CHOLINE TRANSPORTER-LIKE (SLC FAMILY 44)"/>
    <property type="match status" value="1"/>
</dbReference>
<feature type="transmembrane region" description="Helical" evidence="8">
    <location>
        <begin position="276"/>
        <end position="294"/>
    </location>
</feature>
<dbReference type="Proteomes" id="UP001176517">
    <property type="component" value="Unassembled WGS sequence"/>
</dbReference>
<evidence type="ECO:0000256" key="6">
    <source>
        <dbReference type="ARBA" id="ARBA00022989"/>
    </source>
</evidence>
<feature type="transmembrane region" description="Helical" evidence="8">
    <location>
        <begin position="166"/>
        <end position="187"/>
    </location>
</feature>
<feature type="transmembrane region" description="Helical" evidence="8">
    <location>
        <begin position="431"/>
        <end position="455"/>
    </location>
</feature>
<organism evidence="10 11">
    <name type="scientific">Tilletia horrida</name>
    <dbReference type="NCBI Taxonomy" id="155126"/>
    <lineage>
        <taxon>Eukaryota</taxon>
        <taxon>Fungi</taxon>
        <taxon>Dikarya</taxon>
        <taxon>Basidiomycota</taxon>
        <taxon>Ustilaginomycotina</taxon>
        <taxon>Exobasidiomycetes</taxon>
        <taxon>Tilletiales</taxon>
        <taxon>Tilletiaceae</taxon>
        <taxon>Tilletia</taxon>
    </lineage>
</organism>